<dbReference type="PATRIC" id="fig|1225564.3.peg.6199"/>
<sequence length="110" mass="12639">MREATMKRPGDMKRRQQAAYRKGWNDAMDALDLRIEVLRRDGHLSDEAPAVPCKPSSKRRRRSWRRSSRKAATALPRGRDARLLKPNRWNRKPGLVAGLLSFRGLCGWGS</sequence>
<organism evidence="2 3">
    <name type="scientific">Microvirga vignae</name>
    <dbReference type="NCBI Taxonomy" id="1225564"/>
    <lineage>
        <taxon>Bacteria</taxon>
        <taxon>Pseudomonadati</taxon>
        <taxon>Pseudomonadota</taxon>
        <taxon>Alphaproteobacteria</taxon>
        <taxon>Hyphomicrobiales</taxon>
        <taxon>Methylobacteriaceae</taxon>
        <taxon>Microvirga</taxon>
    </lineage>
</organism>
<reference evidence="2 3" key="1">
    <citation type="submission" date="2015-05" db="EMBL/GenBank/DDBJ databases">
        <title>Draft genome sequence of Microvirga vignae strain BR3299, a novel nitrogen fixing bacteria isolated from Brazil semi-aired region.</title>
        <authorList>
            <person name="Zilli J.E."/>
            <person name="Passos S.R."/>
            <person name="Leite J."/>
            <person name="Baldani J.I."/>
            <person name="Xavier G.R."/>
            <person name="Rumjaneck N.G."/>
            <person name="Simoes-Araujo J.L."/>
        </authorList>
    </citation>
    <scope>NUCLEOTIDE SEQUENCE [LARGE SCALE GENOMIC DNA]</scope>
    <source>
        <strain evidence="2 3">BR3299</strain>
    </source>
</reference>
<evidence type="ECO:0000313" key="3">
    <source>
        <dbReference type="Proteomes" id="UP000035489"/>
    </source>
</evidence>
<evidence type="ECO:0000256" key="1">
    <source>
        <dbReference type="SAM" id="MobiDB-lite"/>
    </source>
</evidence>
<proteinExistence type="predicted"/>
<dbReference type="AlphaFoldDB" id="A0A0H1R6F6"/>
<dbReference type="Proteomes" id="UP000035489">
    <property type="component" value="Unassembled WGS sequence"/>
</dbReference>
<feature type="compositionally biased region" description="Basic residues" evidence="1">
    <location>
        <begin position="56"/>
        <end position="69"/>
    </location>
</feature>
<dbReference type="EMBL" id="LCYG01000067">
    <property type="protein sequence ID" value="KLK90753.1"/>
    <property type="molecule type" value="Genomic_DNA"/>
</dbReference>
<gene>
    <name evidence="2" type="ORF">AA309_23885</name>
</gene>
<dbReference type="STRING" id="1225564.AA309_23885"/>
<keyword evidence="3" id="KW-1185">Reference proteome</keyword>
<name>A0A0H1R6F6_9HYPH</name>
<accession>A0A0H1R6F6</accession>
<comment type="caution">
    <text evidence="2">The sequence shown here is derived from an EMBL/GenBank/DDBJ whole genome shotgun (WGS) entry which is preliminary data.</text>
</comment>
<evidence type="ECO:0000313" key="2">
    <source>
        <dbReference type="EMBL" id="KLK90753.1"/>
    </source>
</evidence>
<feature type="region of interest" description="Disordered" evidence="1">
    <location>
        <begin position="44"/>
        <end position="86"/>
    </location>
</feature>
<protein>
    <submittedName>
        <fullName evidence="2">Uncharacterized protein</fullName>
    </submittedName>
</protein>